<sequence>MSAASENGLDGRLDDGPEYRWPIPPPEGWTADDLDRIPGLPPHTELIDGSLVFMSPQTRFHLRCMRLLEYGLLAQAPEHLDIDREFTVKLDNKNRPEPDILVIPADADSGPDQTWHRPEDVILAVEVVSPDSRERDREVKPRKYAAAGVPHFWRVEKDEDKGLPVVYVYELDPATKSYSLTGIFHDRLKVTVPFDIEIDLTAINRRPGAAPDRERG</sequence>
<evidence type="ECO:0000259" key="2">
    <source>
        <dbReference type="Pfam" id="PF05685"/>
    </source>
</evidence>
<dbReference type="CDD" id="cd06260">
    <property type="entry name" value="DUF820-like"/>
    <property type="match status" value="1"/>
</dbReference>
<name>A0A5N8WY49_9ACTN</name>
<dbReference type="Gene3D" id="3.90.1570.10">
    <property type="entry name" value="tt1808, chain A"/>
    <property type="match status" value="1"/>
</dbReference>
<dbReference type="Pfam" id="PF05685">
    <property type="entry name" value="Uma2"/>
    <property type="match status" value="1"/>
</dbReference>
<dbReference type="GO" id="GO:0004519">
    <property type="term" value="F:endonuclease activity"/>
    <property type="evidence" value="ECO:0007669"/>
    <property type="project" value="UniProtKB-KW"/>
</dbReference>
<comment type="caution">
    <text evidence="3">The sequence shown here is derived from an EMBL/GenBank/DDBJ whole genome shotgun (WGS) entry which is preliminary data.</text>
</comment>
<protein>
    <submittedName>
        <fullName evidence="3">Uma2 family endonuclease</fullName>
    </submittedName>
</protein>
<dbReference type="PANTHER" id="PTHR35400">
    <property type="entry name" value="SLR1083 PROTEIN"/>
    <property type="match status" value="1"/>
</dbReference>
<keyword evidence="3" id="KW-0255">Endonuclease</keyword>
<dbReference type="RefSeq" id="WP_152865959.1">
    <property type="nucleotide sequence ID" value="NZ_VMNX01000103.1"/>
</dbReference>
<dbReference type="InterPro" id="IPR012296">
    <property type="entry name" value="Nuclease_put_TT1808"/>
</dbReference>
<feature type="compositionally biased region" description="Basic and acidic residues" evidence="1">
    <location>
        <begin position="9"/>
        <end position="18"/>
    </location>
</feature>
<proteinExistence type="predicted"/>
<organism evidence="3 4">
    <name type="scientific">Streptomyces acidicola</name>
    <dbReference type="NCBI Taxonomy" id="2596892"/>
    <lineage>
        <taxon>Bacteria</taxon>
        <taxon>Bacillati</taxon>
        <taxon>Actinomycetota</taxon>
        <taxon>Actinomycetes</taxon>
        <taxon>Kitasatosporales</taxon>
        <taxon>Streptomycetaceae</taxon>
        <taxon>Streptomyces</taxon>
    </lineage>
</organism>
<accession>A0A5N8WY49</accession>
<feature type="domain" description="Putative restriction endonuclease" evidence="2">
    <location>
        <begin position="32"/>
        <end position="194"/>
    </location>
</feature>
<keyword evidence="3" id="KW-0540">Nuclease</keyword>
<keyword evidence="3" id="KW-0378">Hydrolase</keyword>
<feature type="region of interest" description="Disordered" evidence="1">
    <location>
        <begin position="1"/>
        <end position="20"/>
    </location>
</feature>
<dbReference type="Proteomes" id="UP000373149">
    <property type="component" value="Unassembled WGS sequence"/>
</dbReference>
<evidence type="ECO:0000256" key="1">
    <source>
        <dbReference type="SAM" id="MobiDB-lite"/>
    </source>
</evidence>
<reference evidence="3 4" key="1">
    <citation type="submission" date="2019-09" db="EMBL/GenBank/DDBJ databases">
        <authorList>
            <person name="Duangmal K."/>
            <person name="Teo W.F.A."/>
            <person name="Lipun K."/>
        </authorList>
    </citation>
    <scope>NUCLEOTIDE SEQUENCE [LARGE SCALE GENOMIC DNA]</scope>
    <source>
        <strain evidence="3 4">K1PN6</strain>
    </source>
</reference>
<dbReference type="SUPFAM" id="SSF52980">
    <property type="entry name" value="Restriction endonuclease-like"/>
    <property type="match status" value="1"/>
</dbReference>
<evidence type="ECO:0000313" key="4">
    <source>
        <dbReference type="Proteomes" id="UP000373149"/>
    </source>
</evidence>
<gene>
    <name evidence="3" type="ORF">FPZ41_25010</name>
</gene>
<dbReference type="AlphaFoldDB" id="A0A5N8WY49"/>
<keyword evidence="4" id="KW-1185">Reference proteome</keyword>
<dbReference type="EMBL" id="VMNX01000103">
    <property type="protein sequence ID" value="MPY51644.1"/>
    <property type="molecule type" value="Genomic_DNA"/>
</dbReference>
<dbReference type="InterPro" id="IPR008538">
    <property type="entry name" value="Uma2"/>
</dbReference>
<dbReference type="InterPro" id="IPR011335">
    <property type="entry name" value="Restrct_endonuc-II-like"/>
</dbReference>
<evidence type="ECO:0000313" key="3">
    <source>
        <dbReference type="EMBL" id="MPY51644.1"/>
    </source>
</evidence>
<dbReference type="PANTHER" id="PTHR35400:SF3">
    <property type="entry name" value="SLL1072 PROTEIN"/>
    <property type="match status" value="1"/>
</dbReference>